<accession>A0AA42I2X1</accession>
<comment type="caution">
    <text evidence="3">The sequence shown here is derived from an EMBL/GenBank/DDBJ whole genome shotgun (WGS) entry which is preliminary data.</text>
</comment>
<dbReference type="Pfam" id="PF06378">
    <property type="entry name" value="SSAP_Sak"/>
    <property type="match status" value="1"/>
</dbReference>
<feature type="domain" description="SSAP RNA binding" evidence="2">
    <location>
        <begin position="15"/>
        <end position="144"/>
    </location>
</feature>
<proteinExistence type="predicted"/>
<evidence type="ECO:0000259" key="2">
    <source>
        <dbReference type="Pfam" id="PF06378"/>
    </source>
</evidence>
<sequence length="232" mass="25262">MQAPTIAHHPLPRNYFAQLNAINVNDHLEKKGGFSYLSWPYAVAQLRTADPTATWEVRRFNGLPYLATEAGVFVEVTVTVQGVCLSQIHPVLDGRNRPLLAPTAFDINTSIQRCLVKAIALHGLGLYIYAGEDLPQVITDAANDAQAAPTPEAAHKAPRSRASRRVRQELPPPSKPGGITAAQQQQIHALAQEAGIALERVLAYFQVAALQDIPAEAFPRVVRSLEKRRAAA</sequence>
<evidence type="ECO:0000256" key="1">
    <source>
        <dbReference type="SAM" id="MobiDB-lite"/>
    </source>
</evidence>
<dbReference type="RefSeq" id="WP_279849601.1">
    <property type="nucleotide sequence ID" value="NZ_CAURON010000042.1"/>
</dbReference>
<reference evidence="3" key="1">
    <citation type="submission" date="2022-09" db="EMBL/GenBank/DDBJ databases">
        <title>Intensive care unit water sources are persistently colonized with multi-drug resistant bacteria and are the site of extensive horizontal gene transfer of antibiotic resistance genes.</title>
        <authorList>
            <person name="Diorio-Toth L."/>
        </authorList>
    </citation>
    <scope>NUCLEOTIDE SEQUENCE</scope>
    <source>
        <strain evidence="3">GD04130</strain>
    </source>
</reference>
<feature type="compositionally biased region" description="Basic residues" evidence="1">
    <location>
        <begin position="156"/>
        <end position="165"/>
    </location>
</feature>
<organism evidence="3 4">
    <name type="scientific">Comamonas aquatica</name>
    <dbReference type="NCBI Taxonomy" id="225991"/>
    <lineage>
        <taxon>Bacteria</taxon>
        <taxon>Pseudomonadati</taxon>
        <taxon>Pseudomonadota</taxon>
        <taxon>Betaproteobacteria</taxon>
        <taxon>Burkholderiales</taxon>
        <taxon>Comamonadaceae</taxon>
        <taxon>Comamonas</taxon>
    </lineage>
</organism>
<feature type="region of interest" description="Disordered" evidence="1">
    <location>
        <begin position="145"/>
        <end position="184"/>
    </location>
</feature>
<evidence type="ECO:0000313" key="4">
    <source>
        <dbReference type="Proteomes" id="UP001158297"/>
    </source>
</evidence>
<dbReference type="InterPro" id="IPR009425">
    <property type="entry name" value="DSRM_SSAP"/>
</dbReference>
<protein>
    <submittedName>
        <fullName evidence="3">DUF1071 domain-containing protein</fullName>
    </submittedName>
</protein>
<dbReference type="EMBL" id="JAODZU010000033">
    <property type="protein sequence ID" value="MDH0365010.1"/>
    <property type="molecule type" value="Genomic_DNA"/>
</dbReference>
<gene>
    <name evidence="3" type="ORF">N7330_18455</name>
</gene>
<evidence type="ECO:0000313" key="3">
    <source>
        <dbReference type="EMBL" id="MDH0365010.1"/>
    </source>
</evidence>
<dbReference type="AlphaFoldDB" id="A0AA42I2X1"/>
<name>A0AA42I2X1_9BURK</name>
<dbReference type="Proteomes" id="UP001158297">
    <property type="component" value="Unassembled WGS sequence"/>
</dbReference>